<evidence type="ECO:0000256" key="9">
    <source>
        <dbReference type="ARBA" id="ARBA00023211"/>
    </source>
</evidence>
<evidence type="ECO:0000259" key="11">
    <source>
        <dbReference type="Pfam" id="PF06973"/>
    </source>
</evidence>
<evidence type="ECO:0000256" key="3">
    <source>
        <dbReference type="ARBA" id="ARBA00022598"/>
    </source>
</evidence>
<comment type="cofactor">
    <cofactor evidence="2">
        <name>Mg(2+)</name>
        <dbReference type="ChEBI" id="CHEBI:18420"/>
    </cofactor>
</comment>
<dbReference type="Gene3D" id="3.30.1490.20">
    <property type="entry name" value="ATP-grasp fold, A domain"/>
    <property type="match status" value="1"/>
</dbReference>
<proteinExistence type="predicted"/>
<reference evidence="12" key="2">
    <citation type="journal article" date="2014" name="ISME J.">
        <title>Microbial stratification in low pH oxic and suboxic macroscopic growths along an acid mine drainage.</title>
        <authorList>
            <person name="Mendez-Garcia C."/>
            <person name="Mesa V."/>
            <person name="Sprenger R.R."/>
            <person name="Richter M."/>
            <person name="Diez M.S."/>
            <person name="Solano J."/>
            <person name="Bargiela R."/>
            <person name="Golyshina O.V."/>
            <person name="Manteca A."/>
            <person name="Ramos J.L."/>
            <person name="Gallego J.R."/>
            <person name="Llorente I."/>
            <person name="Martins Dos Santos V.A."/>
            <person name="Jensen O.N."/>
            <person name="Pelaez A.I."/>
            <person name="Sanchez J."/>
            <person name="Ferrer M."/>
        </authorList>
    </citation>
    <scope>NUCLEOTIDE SEQUENCE</scope>
</reference>
<evidence type="ECO:0000256" key="4">
    <source>
        <dbReference type="ARBA" id="ARBA00022723"/>
    </source>
</evidence>
<keyword evidence="3" id="KW-0436">Ligase</keyword>
<dbReference type="Pfam" id="PF06973">
    <property type="entry name" value="DUF1297"/>
    <property type="match status" value="1"/>
</dbReference>
<dbReference type="InterPro" id="IPR010672">
    <property type="entry name" value="IMP_biosynth_PurP_N"/>
</dbReference>
<dbReference type="SUPFAM" id="SSF52440">
    <property type="entry name" value="PreATP-grasp domain"/>
    <property type="match status" value="1"/>
</dbReference>
<feature type="domain" description="IMP biosynthesis enzyme PurP N-terminal" evidence="10">
    <location>
        <begin position="21"/>
        <end position="157"/>
    </location>
</feature>
<comment type="caution">
    <text evidence="12">The sequence shown here is derived from an EMBL/GenBank/DDBJ whole genome shotgun (WGS) entry which is preliminary data.</text>
</comment>
<dbReference type="InterPro" id="IPR013815">
    <property type="entry name" value="ATP_grasp_subdomain_1"/>
</dbReference>
<dbReference type="InterPro" id="IPR016185">
    <property type="entry name" value="PreATP-grasp_dom_sf"/>
</dbReference>
<reference evidence="12" key="1">
    <citation type="submission" date="2013-08" db="EMBL/GenBank/DDBJ databases">
        <authorList>
            <person name="Mendez C."/>
            <person name="Richter M."/>
            <person name="Ferrer M."/>
            <person name="Sanchez J."/>
        </authorList>
    </citation>
    <scope>NUCLEOTIDE SEQUENCE</scope>
</reference>
<dbReference type="AlphaFoldDB" id="T1BKR0"/>
<dbReference type="Gene3D" id="3.40.50.20">
    <property type="match status" value="1"/>
</dbReference>
<evidence type="ECO:0000256" key="1">
    <source>
        <dbReference type="ARBA" id="ARBA00001936"/>
    </source>
</evidence>
<organism evidence="12">
    <name type="scientific">mine drainage metagenome</name>
    <dbReference type="NCBI Taxonomy" id="410659"/>
    <lineage>
        <taxon>unclassified sequences</taxon>
        <taxon>metagenomes</taxon>
        <taxon>ecological metagenomes</taxon>
    </lineage>
</organism>
<keyword evidence="4" id="KW-0479">Metal-binding</keyword>
<keyword evidence="5" id="KW-0547">Nucleotide-binding</keyword>
<evidence type="ECO:0000313" key="12">
    <source>
        <dbReference type="EMBL" id="EQD73531.1"/>
    </source>
</evidence>
<dbReference type="GO" id="GO:0016879">
    <property type="term" value="F:ligase activity, forming carbon-nitrogen bonds"/>
    <property type="evidence" value="ECO:0007669"/>
    <property type="project" value="InterPro"/>
</dbReference>
<evidence type="ECO:0000259" key="10">
    <source>
        <dbReference type="Pfam" id="PF06849"/>
    </source>
</evidence>
<dbReference type="InterPro" id="IPR023656">
    <property type="entry name" value="IMP_biosynth_PurP"/>
</dbReference>
<dbReference type="Gene3D" id="3.30.470.20">
    <property type="entry name" value="ATP-grasp fold, B domain"/>
    <property type="match status" value="1"/>
</dbReference>
<name>T1BKR0_9ZZZZ</name>
<evidence type="ECO:0000256" key="8">
    <source>
        <dbReference type="ARBA" id="ARBA00022842"/>
    </source>
</evidence>
<dbReference type="InterPro" id="IPR009720">
    <property type="entry name" value="IMP_biosynth_PurP_C"/>
</dbReference>
<sequence length="385" mass="42934">MVLPRSEITEIAKKYPPHPWIGAVGSHSAIDIADGAVTEGFSSLLFCESGRDATYARYFRTLRGPDGTPRRGCVDEVWTYAHFRDLAHATEQAKMRERGVLFVPNRAFSSYLPIDTIEEEFRVPIVGSRAMLRIEERTERENYYTLLEGAGVPIPRAISSPDRIDRLSIVKLPHATRRLERGFFTAASAEEYRSKAASLVARGTILPADLASARIEEYVLGPVFNFNFFFSPLAPREEALELLGVDERRESTLDGLVRLPAAQQLELHESARIPDFTVVGHGTLTVRESILEEVFRMGEKFADAARIRYPPGIIGPFCLQTCIDREAHPIVFDVAARIGGGTNVHLALGHPYGNALYRGPMSSGRRIALEIRRALESERLTEIVT</sequence>
<evidence type="ECO:0000256" key="7">
    <source>
        <dbReference type="ARBA" id="ARBA00022840"/>
    </source>
</evidence>
<evidence type="ECO:0000256" key="5">
    <source>
        <dbReference type="ARBA" id="ARBA00022741"/>
    </source>
</evidence>
<keyword evidence="8" id="KW-0460">Magnesium</keyword>
<evidence type="ECO:0000256" key="2">
    <source>
        <dbReference type="ARBA" id="ARBA00001946"/>
    </source>
</evidence>
<dbReference type="Pfam" id="PF06849">
    <property type="entry name" value="DUF1246"/>
    <property type="match status" value="1"/>
</dbReference>
<comment type="cofactor">
    <cofactor evidence="1">
        <name>Mn(2+)</name>
        <dbReference type="ChEBI" id="CHEBI:29035"/>
    </cofactor>
</comment>
<dbReference type="EMBL" id="AUZY01001929">
    <property type="protein sequence ID" value="EQD73531.1"/>
    <property type="molecule type" value="Genomic_DNA"/>
</dbReference>
<dbReference type="PANTHER" id="PTHR38147">
    <property type="entry name" value="5-FORMAMINOIMIDAZOLE-4-CARBOXAMIDE-1-(BETA)-D-RIBOFURANOSYL 5'-MONOPHOSPHATE SYNTHETASE-RELATED"/>
    <property type="match status" value="1"/>
</dbReference>
<keyword evidence="9" id="KW-0464">Manganese</keyword>
<feature type="domain" description="IMP biosynthesis enzyme PurP C-terminal" evidence="11">
    <location>
        <begin position="191"/>
        <end position="385"/>
    </location>
</feature>
<dbReference type="SUPFAM" id="SSF56059">
    <property type="entry name" value="Glutathione synthetase ATP-binding domain-like"/>
    <property type="match status" value="1"/>
</dbReference>
<keyword evidence="7" id="KW-0067">ATP-binding</keyword>
<dbReference type="PANTHER" id="PTHR38147:SF1">
    <property type="entry name" value="5-FORMAMINOIMIDAZOLE-4-CARBOXAMIDE-1-(BETA)-D-RIBOFURANOSYL 5'-MONOPHOSPHATE SYNTHETASE"/>
    <property type="match status" value="1"/>
</dbReference>
<protein>
    <submittedName>
        <fullName evidence="12">IMP biosynthesis enzyme PurP domain protein</fullName>
    </submittedName>
</protein>
<gene>
    <name evidence="12" type="ORF">B1B_03173</name>
</gene>
<dbReference type="PIRSF" id="PIRSF004602">
    <property type="entry name" value="ATPgrasp_PurP"/>
    <property type="match status" value="1"/>
</dbReference>
<accession>T1BKR0</accession>
<dbReference type="GO" id="GO:0006188">
    <property type="term" value="P:IMP biosynthetic process"/>
    <property type="evidence" value="ECO:0007669"/>
    <property type="project" value="InterPro"/>
</dbReference>
<evidence type="ECO:0000256" key="6">
    <source>
        <dbReference type="ARBA" id="ARBA00022755"/>
    </source>
</evidence>
<dbReference type="GO" id="GO:0000287">
    <property type="term" value="F:magnesium ion binding"/>
    <property type="evidence" value="ECO:0007669"/>
    <property type="project" value="InterPro"/>
</dbReference>
<keyword evidence="6" id="KW-0658">Purine biosynthesis</keyword>
<dbReference type="GO" id="GO:0005524">
    <property type="term" value="F:ATP binding"/>
    <property type="evidence" value="ECO:0007669"/>
    <property type="project" value="UniProtKB-KW"/>
</dbReference>